<proteinExistence type="predicted"/>
<evidence type="ECO:0000313" key="2">
    <source>
        <dbReference type="EMBL" id="KAF9611481.1"/>
    </source>
</evidence>
<feature type="region of interest" description="Disordered" evidence="1">
    <location>
        <begin position="60"/>
        <end position="79"/>
    </location>
</feature>
<gene>
    <name evidence="2" type="ORF">IFM89_032451</name>
</gene>
<evidence type="ECO:0000256" key="1">
    <source>
        <dbReference type="SAM" id="MobiDB-lite"/>
    </source>
</evidence>
<dbReference type="EMBL" id="JADFTS010000004">
    <property type="protein sequence ID" value="KAF9611481.1"/>
    <property type="molecule type" value="Genomic_DNA"/>
</dbReference>
<comment type="caution">
    <text evidence="2">The sequence shown here is derived from an EMBL/GenBank/DDBJ whole genome shotgun (WGS) entry which is preliminary data.</text>
</comment>
<sequence length="174" mass="19814">MAHSRWKEILEHDIDTKMKELNERQDGMEEKVQIVQGTLESIMPNITSQFMKLNEKLEKQPEKIGDSRDQRGILGNPNGILGTPIGVESDKRPCSNAFIGNYTLPRADFSSKGVGEEMLTVLHCQSNCRRPEGEFNKLQQMSTVASYQEKFEELMPLILAKNRGLSEEYFVSSF</sequence>
<name>A0A835I693_9MAGN</name>
<evidence type="ECO:0008006" key="4">
    <source>
        <dbReference type="Google" id="ProtNLM"/>
    </source>
</evidence>
<organism evidence="2 3">
    <name type="scientific">Coptis chinensis</name>
    <dbReference type="NCBI Taxonomy" id="261450"/>
    <lineage>
        <taxon>Eukaryota</taxon>
        <taxon>Viridiplantae</taxon>
        <taxon>Streptophyta</taxon>
        <taxon>Embryophyta</taxon>
        <taxon>Tracheophyta</taxon>
        <taxon>Spermatophyta</taxon>
        <taxon>Magnoliopsida</taxon>
        <taxon>Ranunculales</taxon>
        <taxon>Ranunculaceae</taxon>
        <taxon>Coptidoideae</taxon>
        <taxon>Coptis</taxon>
    </lineage>
</organism>
<keyword evidence="3" id="KW-1185">Reference proteome</keyword>
<reference evidence="2 3" key="1">
    <citation type="submission" date="2020-10" db="EMBL/GenBank/DDBJ databases">
        <title>The Coptis chinensis genome and diversification of protoberbering-type alkaloids.</title>
        <authorList>
            <person name="Wang B."/>
            <person name="Shu S."/>
            <person name="Song C."/>
            <person name="Liu Y."/>
        </authorList>
    </citation>
    <scope>NUCLEOTIDE SEQUENCE [LARGE SCALE GENOMIC DNA]</scope>
    <source>
        <strain evidence="2">HL-2020</strain>
        <tissue evidence="2">Leaf</tissue>
    </source>
</reference>
<dbReference type="AlphaFoldDB" id="A0A835I693"/>
<evidence type="ECO:0000313" key="3">
    <source>
        <dbReference type="Proteomes" id="UP000631114"/>
    </source>
</evidence>
<dbReference type="Proteomes" id="UP000631114">
    <property type="component" value="Unassembled WGS sequence"/>
</dbReference>
<protein>
    <recommendedName>
        <fullName evidence="4">Retrotransposon gag domain-containing protein</fullName>
    </recommendedName>
</protein>
<accession>A0A835I693</accession>
<feature type="compositionally biased region" description="Basic and acidic residues" evidence="1">
    <location>
        <begin position="60"/>
        <end position="71"/>
    </location>
</feature>